<gene>
    <name evidence="11" type="ORF">MiSe_88230</name>
</gene>
<keyword evidence="3" id="KW-0328">Glycosyltransferase</keyword>
<dbReference type="GO" id="GO:0009103">
    <property type="term" value="P:lipopolysaccharide biosynthetic process"/>
    <property type="evidence" value="ECO:0007669"/>
    <property type="project" value="UniProtKB-ARBA"/>
</dbReference>
<dbReference type="Pfam" id="PF13231">
    <property type="entry name" value="PMT_2"/>
    <property type="match status" value="1"/>
</dbReference>
<evidence type="ECO:0000256" key="3">
    <source>
        <dbReference type="ARBA" id="ARBA00022676"/>
    </source>
</evidence>
<evidence type="ECO:0000313" key="12">
    <source>
        <dbReference type="Proteomes" id="UP001050975"/>
    </source>
</evidence>
<proteinExistence type="predicted"/>
<feature type="transmembrane region" description="Helical" evidence="9">
    <location>
        <begin position="103"/>
        <end position="122"/>
    </location>
</feature>
<feature type="transmembrane region" description="Helical" evidence="9">
    <location>
        <begin position="493"/>
        <end position="513"/>
    </location>
</feature>
<feature type="transmembrane region" description="Helical" evidence="9">
    <location>
        <begin position="234"/>
        <end position="249"/>
    </location>
</feature>
<feature type="transmembrane region" description="Helical" evidence="9">
    <location>
        <begin position="352"/>
        <end position="371"/>
    </location>
</feature>
<feature type="region of interest" description="Disordered" evidence="8">
    <location>
        <begin position="622"/>
        <end position="641"/>
    </location>
</feature>
<dbReference type="GO" id="GO:0016763">
    <property type="term" value="F:pentosyltransferase activity"/>
    <property type="evidence" value="ECO:0007669"/>
    <property type="project" value="TreeGrafter"/>
</dbReference>
<comment type="subcellular location">
    <subcellularLocation>
        <location evidence="1">Cell membrane</location>
        <topology evidence="1">Multi-pass membrane protein</topology>
    </subcellularLocation>
</comment>
<evidence type="ECO:0000256" key="6">
    <source>
        <dbReference type="ARBA" id="ARBA00022989"/>
    </source>
</evidence>
<reference evidence="11" key="1">
    <citation type="submission" date="2019-10" db="EMBL/GenBank/DDBJ databases">
        <title>Draft genome sequece of Microseira wollei NIES-4236.</title>
        <authorList>
            <person name="Yamaguchi H."/>
            <person name="Suzuki S."/>
            <person name="Kawachi M."/>
        </authorList>
    </citation>
    <scope>NUCLEOTIDE SEQUENCE</scope>
    <source>
        <strain evidence="11">NIES-4236</strain>
    </source>
</reference>
<feature type="transmembrane region" description="Helical" evidence="9">
    <location>
        <begin position="170"/>
        <end position="190"/>
    </location>
</feature>
<dbReference type="GO" id="GO:0010041">
    <property type="term" value="P:response to iron(III) ion"/>
    <property type="evidence" value="ECO:0007669"/>
    <property type="project" value="TreeGrafter"/>
</dbReference>
<evidence type="ECO:0000259" key="10">
    <source>
        <dbReference type="Pfam" id="PF13231"/>
    </source>
</evidence>
<dbReference type="EMBL" id="BLAY01000278">
    <property type="protein sequence ID" value="GET43997.1"/>
    <property type="molecule type" value="Genomic_DNA"/>
</dbReference>
<evidence type="ECO:0000256" key="5">
    <source>
        <dbReference type="ARBA" id="ARBA00022692"/>
    </source>
</evidence>
<dbReference type="Proteomes" id="UP001050975">
    <property type="component" value="Unassembled WGS sequence"/>
</dbReference>
<keyword evidence="6 9" id="KW-1133">Transmembrane helix</keyword>
<keyword evidence="5 9" id="KW-0812">Transmembrane</keyword>
<feature type="transmembrane region" description="Helical" evidence="9">
    <location>
        <begin position="415"/>
        <end position="440"/>
    </location>
</feature>
<feature type="transmembrane region" description="Helical" evidence="9">
    <location>
        <begin position="210"/>
        <end position="228"/>
    </location>
</feature>
<evidence type="ECO:0000256" key="7">
    <source>
        <dbReference type="ARBA" id="ARBA00023136"/>
    </source>
</evidence>
<organism evidence="11 12">
    <name type="scientific">Microseira wollei NIES-4236</name>
    <dbReference type="NCBI Taxonomy" id="2530354"/>
    <lineage>
        <taxon>Bacteria</taxon>
        <taxon>Bacillati</taxon>
        <taxon>Cyanobacteriota</taxon>
        <taxon>Cyanophyceae</taxon>
        <taxon>Oscillatoriophycideae</taxon>
        <taxon>Aerosakkonematales</taxon>
        <taxon>Aerosakkonemataceae</taxon>
        <taxon>Microseira</taxon>
    </lineage>
</organism>
<dbReference type="PANTHER" id="PTHR33908">
    <property type="entry name" value="MANNOSYLTRANSFERASE YKCB-RELATED"/>
    <property type="match status" value="1"/>
</dbReference>
<evidence type="ECO:0000256" key="8">
    <source>
        <dbReference type="SAM" id="MobiDB-lite"/>
    </source>
</evidence>
<evidence type="ECO:0000256" key="4">
    <source>
        <dbReference type="ARBA" id="ARBA00022679"/>
    </source>
</evidence>
<keyword evidence="7 9" id="KW-0472">Membrane</keyword>
<comment type="caution">
    <text evidence="11">The sequence shown here is derived from an EMBL/GenBank/DDBJ whole genome shotgun (WGS) entry which is preliminary data.</text>
</comment>
<feature type="domain" description="Glycosyltransferase RgtA/B/C/D-like" evidence="10">
    <location>
        <begin position="80"/>
        <end position="143"/>
    </location>
</feature>
<dbReference type="InterPro" id="IPR050297">
    <property type="entry name" value="LipidA_mod_glycosyltrf_83"/>
</dbReference>
<feature type="transmembrane region" description="Helical" evidence="9">
    <location>
        <begin position="261"/>
        <end position="280"/>
    </location>
</feature>
<dbReference type="AlphaFoldDB" id="A0AAV3XM26"/>
<keyword evidence="4 11" id="KW-0808">Transferase</keyword>
<feature type="transmembrane region" description="Helical" evidence="9">
    <location>
        <begin position="21"/>
        <end position="40"/>
    </location>
</feature>
<feature type="transmembrane region" description="Helical" evidence="9">
    <location>
        <begin position="142"/>
        <end position="164"/>
    </location>
</feature>
<keyword evidence="12" id="KW-1185">Reference proteome</keyword>
<feature type="transmembrane region" description="Helical" evidence="9">
    <location>
        <begin position="460"/>
        <end position="481"/>
    </location>
</feature>
<evidence type="ECO:0000256" key="9">
    <source>
        <dbReference type="SAM" id="Phobius"/>
    </source>
</evidence>
<feature type="transmembrane region" description="Helical" evidence="9">
    <location>
        <begin position="377"/>
        <end position="394"/>
    </location>
</feature>
<keyword evidence="2" id="KW-1003">Cell membrane</keyword>
<protein>
    <submittedName>
        <fullName evidence="11">Glycosyl transferase family protein</fullName>
    </submittedName>
</protein>
<accession>A0AAV3XM26</accession>
<feature type="transmembrane region" description="Helical" evidence="9">
    <location>
        <begin position="310"/>
        <end position="332"/>
    </location>
</feature>
<name>A0AAV3XM26_9CYAN</name>
<sequence length="641" mass="72123">MKLGDRITIPVKKFWQQHPRHRWILSILWVLLIGFLAFFWNLGSIGLIDETEPLFAEAARQMTVTGDWIVPFFNGKTRFDKPPLVYWLMAIAYKILGVNEWSVRLPSAIAALGLTALGFYTLRRFAFLPQTRLIEQKIANSLWFSAWIGTALIALNPLTLVWARTGVSDMLLVGCMGSALLCFFIGYAGIREEEGETRGWGDAKKQIDSYFSPWYVAFYLLSALAVLAKGPVGIVLPGLIIAAFLLYLGKFRLVVPQMRPLLGGLIFAAITIPWYVLVIWKQGDAYINSFFGYHNLQRFTSVVNDHAGPWYFYFLIVLVGFAPWSSYLPLAIARLRFWDRKYWQAAPAATQLGLFALFWFAGVFGFFTIAVTKLPSYVLPLMPAAAIMVTLLWTEQMSRGGGEQVGIRNATYPMLQLGLWWSGLFNLVLVLAIASFIFLSPNLIGYDPAVPDLKQVLQNSGIPVRGGIIWGLTATAVAFLLRKKQLQPWLWSANLLGFIAFLIFVLTPGYFLVDKVRQQPLRELAAIAVQQQKPGEELIMVGFEKPSLVFYTQRPVTFFSFFEFALIYMQQTAVKNPASPSVLILAQYNKTGEEFLQPGQSKTIAQAGSYKLIRVSKKQFQDLWSDPPNPPSQGGLSLIKK</sequence>
<evidence type="ECO:0000313" key="11">
    <source>
        <dbReference type="EMBL" id="GET43997.1"/>
    </source>
</evidence>
<evidence type="ECO:0000256" key="2">
    <source>
        <dbReference type="ARBA" id="ARBA00022475"/>
    </source>
</evidence>
<evidence type="ECO:0000256" key="1">
    <source>
        <dbReference type="ARBA" id="ARBA00004651"/>
    </source>
</evidence>
<dbReference type="InterPro" id="IPR038731">
    <property type="entry name" value="RgtA/B/C-like"/>
</dbReference>
<dbReference type="PANTHER" id="PTHR33908:SF3">
    <property type="entry name" value="UNDECAPRENYL PHOSPHATE-ALPHA-4-AMINO-4-DEOXY-L-ARABINOSE ARABINOSYL TRANSFERASE"/>
    <property type="match status" value="1"/>
</dbReference>
<dbReference type="GO" id="GO:0005886">
    <property type="term" value="C:plasma membrane"/>
    <property type="evidence" value="ECO:0007669"/>
    <property type="project" value="UniProtKB-SubCell"/>
</dbReference>